<protein>
    <submittedName>
        <fullName evidence="4">NUDIX hydrolase</fullName>
    </submittedName>
</protein>
<dbReference type="PROSITE" id="PS51462">
    <property type="entry name" value="NUDIX"/>
    <property type="match status" value="1"/>
</dbReference>
<gene>
    <name evidence="4" type="ORF">QE109_02180</name>
</gene>
<keyword evidence="2 4" id="KW-0378">Hydrolase</keyword>
<evidence type="ECO:0000259" key="3">
    <source>
        <dbReference type="PROSITE" id="PS51462"/>
    </source>
</evidence>
<dbReference type="PANTHER" id="PTHR43046:SF2">
    <property type="entry name" value="8-OXO-DGTP DIPHOSPHATASE-RELATED"/>
    <property type="match status" value="1"/>
</dbReference>
<dbReference type="Gene3D" id="3.90.79.10">
    <property type="entry name" value="Nucleoside Triphosphate Pyrophosphohydrolase"/>
    <property type="match status" value="1"/>
</dbReference>
<accession>A0ABT6N940</accession>
<feature type="domain" description="Nudix hydrolase" evidence="3">
    <location>
        <begin position="15"/>
        <end position="147"/>
    </location>
</feature>
<dbReference type="EMBL" id="JARYZI010000001">
    <property type="protein sequence ID" value="MDH8676934.1"/>
    <property type="molecule type" value="Genomic_DNA"/>
</dbReference>
<dbReference type="PANTHER" id="PTHR43046">
    <property type="entry name" value="GDP-MANNOSE MANNOSYL HYDROLASE"/>
    <property type="match status" value="1"/>
</dbReference>
<dbReference type="Proteomes" id="UP001158045">
    <property type="component" value="Unassembled WGS sequence"/>
</dbReference>
<organism evidence="4 5">
    <name type="scientific">Fusibacter bizertensis</name>
    <dbReference type="NCBI Taxonomy" id="1488331"/>
    <lineage>
        <taxon>Bacteria</taxon>
        <taxon>Bacillati</taxon>
        <taxon>Bacillota</taxon>
        <taxon>Clostridia</taxon>
        <taxon>Eubacteriales</taxon>
        <taxon>Eubacteriales Family XII. Incertae Sedis</taxon>
        <taxon>Fusibacter</taxon>
    </lineage>
</organism>
<dbReference type="GO" id="GO:0016787">
    <property type="term" value="F:hydrolase activity"/>
    <property type="evidence" value="ECO:0007669"/>
    <property type="project" value="UniProtKB-KW"/>
</dbReference>
<comment type="cofactor">
    <cofactor evidence="1">
        <name>Mg(2+)</name>
        <dbReference type="ChEBI" id="CHEBI:18420"/>
    </cofactor>
</comment>
<dbReference type="SUPFAM" id="SSF55811">
    <property type="entry name" value="Nudix"/>
    <property type="match status" value="1"/>
</dbReference>
<dbReference type="Pfam" id="PF00293">
    <property type="entry name" value="NUDIX"/>
    <property type="match status" value="1"/>
</dbReference>
<dbReference type="InterPro" id="IPR015797">
    <property type="entry name" value="NUDIX_hydrolase-like_dom_sf"/>
</dbReference>
<evidence type="ECO:0000313" key="4">
    <source>
        <dbReference type="EMBL" id="MDH8676934.1"/>
    </source>
</evidence>
<dbReference type="InterPro" id="IPR020084">
    <property type="entry name" value="NUDIX_hydrolase_CS"/>
</dbReference>
<name>A0ABT6N940_9FIRM</name>
<reference evidence="4 5" key="1">
    <citation type="submission" date="2023-04" db="EMBL/GenBank/DDBJ databases">
        <title>Fusibacter bizertensis strain WBS, isolated from littoral bottom sediments of the Arctic seas - biochemical and genomic analysis.</title>
        <authorList>
            <person name="Brioukhanov A.L."/>
        </authorList>
    </citation>
    <scope>NUCLEOTIDE SEQUENCE [LARGE SCALE GENOMIC DNA]</scope>
    <source>
        <strain evidence="4 5">WBS</strain>
    </source>
</reference>
<evidence type="ECO:0000256" key="1">
    <source>
        <dbReference type="ARBA" id="ARBA00001946"/>
    </source>
</evidence>
<dbReference type="PROSITE" id="PS00893">
    <property type="entry name" value="NUDIX_BOX"/>
    <property type="match status" value="1"/>
</dbReference>
<evidence type="ECO:0000313" key="5">
    <source>
        <dbReference type="Proteomes" id="UP001158045"/>
    </source>
</evidence>
<dbReference type="CDD" id="cd04677">
    <property type="entry name" value="NUDIX_Hydrolase"/>
    <property type="match status" value="1"/>
</dbReference>
<dbReference type="RefSeq" id="WP_281092734.1">
    <property type="nucleotide sequence ID" value="NZ_JARYZI010000001.1"/>
</dbReference>
<proteinExistence type="predicted"/>
<evidence type="ECO:0000256" key="2">
    <source>
        <dbReference type="ARBA" id="ARBA00022801"/>
    </source>
</evidence>
<keyword evidence="5" id="KW-1185">Reference proteome</keyword>
<sequence>MDYISSLRQHIGTQPIIMCGACVIIENENGEILLHHRTDRDWWGLPGGAMELKESLEDTARREVLEEVNLVCKKLNLLNVYSGPELYYKYPDGNEVYNVTVAFTCKDFQGEIVVEKTEGRNAKFYNIDELPMNLSHTIKPILEEYITRRKG</sequence>
<comment type="caution">
    <text evidence="4">The sequence shown here is derived from an EMBL/GenBank/DDBJ whole genome shotgun (WGS) entry which is preliminary data.</text>
</comment>
<dbReference type="InterPro" id="IPR000086">
    <property type="entry name" value="NUDIX_hydrolase_dom"/>
</dbReference>